<dbReference type="STRING" id="1121922.GCA_000428905_02458"/>
<feature type="domain" description="Tll0287-like" evidence="2">
    <location>
        <begin position="87"/>
        <end position="225"/>
    </location>
</feature>
<keyword evidence="1" id="KW-0732">Signal</keyword>
<dbReference type="Proteomes" id="UP000006251">
    <property type="component" value="Unassembled WGS sequence"/>
</dbReference>
<gene>
    <name evidence="3" type="ORF">GPAL_2093</name>
</gene>
<dbReference type="Pfam" id="PF11845">
    <property type="entry name" value="Tll0287-like"/>
    <property type="match status" value="1"/>
</dbReference>
<accession>K6Y866</accession>
<proteinExistence type="predicted"/>
<dbReference type="InterPro" id="IPR021796">
    <property type="entry name" value="Tll0287-like_dom"/>
</dbReference>
<sequence>MHKIISYLAIIGLLASLQLAFADRVQAKLKLTHVETNDKQVEVPVIDTVRQNQPQLNVVVADNKRVLLHEQEGLIGQAKLKVKQFSMQLKAELVAAIQSGGLEAGVEVCHTKAPQIAAGLSVDGWTVARTSLKTRNEKNTPDQWEADVLIQFDKRFKQGEKPATLVTTLSEEKRFRLMKAIPMNKVCLACHGSAVDPNLQKTIQEHYPNDTATGFSLEDIRGAFTLQKDLAE</sequence>
<comment type="caution">
    <text evidence="3">The sequence shown here is derived from an EMBL/GenBank/DDBJ whole genome shotgun (WGS) entry which is preliminary data.</text>
</comment>
<protein>
    <recommendedName>
        <fullName evidence="2">Tll0287-like domain-containing protein</fullName>
    </recommendedName>
</protein>
<feature type="signal peptide" evidence="1">
    <location>
        <begin position="1"/>
        <end position="22"/>
    </location>
</feature>
<dbReference type="OrthoDB" id="9797588at2"/>
<reference evidence="4" key="1">
    <citation type="journal article" date="2014" name="Environ. Microbiol.">
        <title>Comparative genomics of the marine bacterial genus Glaciecola reveals the high degree of genomic diversity and genomic characteristic for cold adaptation.</title>
        <authorList>
            <person name="Qin Q.L."/>
            <person name="Xie B.B."/>
            <person name="Yu Y."/>
            <person name="Shu Y.L."/>
            <person name="Rong J.C."/>
            <person name="Zhang Y.J."/>
            <person name="Zhao D.L."/>
            <person name="Chen X.L."/>
            <person name="Zhang X.Y."/>
            <person name="Chen B."/>
            <person name="Zhou B.C."/>
            <person name="Zhang Y.Z."/>
        </authorList>
    </citation>
    <scope>NUCLEOTIDE SEQUENCE [LARGE SCALE GENOMIC DNA]</scope>
    <source>
        <strain evidence="4">ACAM 615</strain>
    </source>
</reference>
<dbReference type="EMBL" id="BAEQ01000036">
    <property type="protein sequence ID" value="GAC28954.1"/>
    <property type="molecule type" value="Genomic_DNA"/>
</dbReference>
<evidence type="ECO:0000313" key="4">
    <source>
        <dbReference type="Proteomes" id="UP000006251"/>
    </source>
</evidence>
<evidence type="ECO:0000313" key="3">
    <source>
        <dbReference type="EMBL" id="GAC28954.1"/>
    </source>
</evidence>
<evidence type="ECO:0000256" key="1">
    <source>
        <dbReference type="SAM" id="SignalP"/>
    </source>
</evidence>
<feature type="chain" id="PRO_5003897189" description="Tll0287-like domain-containing protein" evidence="1">
    <location>
        <begin position="23"/>
        <end position="232"/>
    </location>
</feature>
<name>K6Y866_9ALTE</name>
<evidence type="ECO:0000259" key="2">
    <source>
        <dbReference type="Pfam" id="PF11845"/>
    </source>
</evidence>
<organism evidence="3 4">
    <name type="scientific">Brumicola pallidula DSM 14239 = ACAM 615</name>
    <dbReference type="NCBI Taxonomy" id="1121922"/>
    <lineage>
        <taxon>Bacteria</taxon>
        <taxon>Pseudomonadati</taxon>
        <taxon>Pseudomonadota</taxon>
        <taxon>Gammaproteobacteria</taxon>
        <taxon>Alteromonadales</taxon>
        <taxon>Alteromonadaceae</taxon>
        <taxon>Brumicola</taxon>
    </lineage>
</organism>
<dbReference type="RefSeq" id="WP_006011413.1">
    <property type="nucleotide sequence ID" value="NZ_AUAV01000012.1"/>
</dbReference>
<dbReference type="AlphaFoldDB" id="K6Y866"/>
<keyword evidence="4" id="KW-1185">Reference proteome</keyword>